<organism evidence="2 3">
    <name type="scientific">Batillaria attramentaria</name>
    <dbReference type="NCBI Taxonomy" id="370345"/>
    <lineage>
        <taxon>Eukaryota</taxon>
        <taxon>Metazoa</taxon>
        <taxon>Spiralia</taxon>
        <taxon>Lophotrochozoa</taxon>
        <taxon>Mollusca</taxon>
        <taxon>Gastropoda</taxon>
        <taxon>Caenogastropoda</taxon>
        <taxon>Sorbeoconcha</taxon>
        <taxon>Cerithioidea</taxon>
        <taxon>Batillariidae</taxon>
        <taxon>Batillaria</taxon>
    </lineage>
</organism>
<dbReference type="Gene3D" id="3.40.50.300">
    <property type="entry name" value="P-loop containing nucleotide triphosphate hydrolases"/>
    <property type="match status" value="1"/>
</dbReference>
<dbReference type="EMBL" id="JACVVK020000513">
    <property type="protein sequence ID" value="KAK7469544.1"/>
    <property type="molecule type" value="Genomic_DNA"/>
</dbReference>
<dbReference type="InterPro" id="IPR027417">
    <property type="entry name" value="P-loop_NTPase"/>
</dbReference>
<dbReference type="SUPFAM" id="SSF52540">
    <property type="entry name" value="P-loop containing nucleoside triphosphate hydrolases"/>
    <property type="match status" value="1"/>
</dbReference>
<keyword evidence="3" id="KW-1185">Reference proteome</keyword>
<reference evidence="2 3" key="1">
    <citation type="journal article" date="2023" name="Sci. Data">
        <title>Genome assembly of the Korean intertidal mud-creeper Batillaria attramentaria.</title>
        <authorList>
            <person name="Patra A.K."/>
            <person name="Ho P.T."/>
            <person name="Jun S."/>
            <person name="Lee S.J."/>
            <person name="Kim Y."/>
            <person name="Won Y.J."/>
        </authorList>
    </citation>
    <scope>NUCLEOTIDE SEQUENCE [LARGE SCALE GENOMIC DNA]</scope>
    <source>
        <strain evidence="2">Wonlab-2016</strain>
    </source>
</reference>
<dbReference type="InterPro" id="IPR049050">
    <property type="entry name" value="nSTAND3"/>
</dbReference>
<accession>A0ABD0JBF9</accession>
<dbReference type="Pfam" id="PF20720">
    <property type="entry name" value="nSTAND3"/>
    <property type="match status" value="1"/>
</dbReference>
<dbReference type="AlphaFoldDB" id="A0ABD0JBF9"/>
<evidence type="ECO:0000313" key="2">
    <source>
        <dbReference type="EMBL" id="KAK7469544.1"/>
    </source>
</evidence>
<name>A0ABD0JBF9_9CAEN</name>
<protein>
    <recommendedName>
        <fullName evidence="1">Novel STAND NTPase 3 domain-containing protein</fullName>
    </recommendedName>
</protein>
<sequence>MACCLAPEGDLSRIPAAYQKIQDRTKTWISRDQTVYVETEGHRQAVRQLDQRGAVVITGPEGSGKSALGHALLRHYWRHHAHTPLDVRDHEEWCQHVDVRKGRQVVLLDDVFGSEEFSYTSYKTWARDLFHMQDSVRSSAFLVVITIRADVMEEMDLKCNFRDLFRHGPVLDLGSAECFRESEKLEMLRKHVENRDGASVDENKLRDMIVTATLKTGVGFPLQCMILAKDCEAGDEQAREITHKQKALQFTQKRARLQEDGQAL</sequence>
<dbReference type="Proteomes" id="UP001519460">
    <property type="component" value="Unassembled WGS sequence"/>
</dbReference>
<evidence type="ECO:0000259" key="1">
    <source>
        <dbReference type="Pfam" id="PF20720"/>
    </source>
</evidence>
<evidence type="ECO:0000313" key="3">
    <source>
        <dbReference type="Proteomes" id="UP001519460"/>
    </source>
</evidence>
<gene>
    <name evidence="2" type="ORF">BaRGS_00036450</name>
</gene>
<proteinExistence type="predicted"/>
<feature type="domain" description="Novel STAND NTPase 3" evidence="1">
    <location>
        <begin position="36"/>
        <end position="193"/>
    </location>
</feature>
<comment type="caution">
    <text evidence="2">The sequence shown here is derived from an EMBL/GenBank/DDBJ whole genome shotgun (WGS) entry which is preliminary data.</text>
</comment>
<dbReference type="CDD" id="cd00882">
    <property type="entry name" value="Ras_like_GTPase"/>
    <property type="match status" value="1"/>
</dbReference>